<reference evidence="3" key="1">
    <citation type="submission" date="2023-01" db="EMBL/GenBank/DDBJ databases">
        <title>The diversity of Class Acidimicrobiia in South China Sea sediment environments and the proposal of Iamia marina sp. nov., a novel species of the genus Iamia.</title>
        <authorList>
            <person name="He Y."/>
            <person name="Tian X."/>
        </authorList>
    </citation>
    <scope>NUCLEOTIDE SEQUENCE</scope>
    <source>
        <strain evidence="3">DSM 19957</strain>
    </source>
</reference>
<sequence length="243" mass="25416">MFHPTPAETGRATPRGLGLGRRVVIGAHQVAVLFRDGVAVGTVGPGAHRWFGRGLALRRVDVRPFVHVVPSQEVPTADGVTVKLTAAVRARVADAEAFVVASQDPLADLHLTVQVALREVVAERTVEDLLRARAEVRTALAAQVGDLSGVGLEVPQIEVKDIVLPHELRHARAQVLLARAEGEAALERARGEGAALRSLANTARLATDTPALLQLRLIQELGAGSGHTVVIGTPPMGPVAGGG</sequence>
<evidence type="ECO:0000313" key="4">
    <source>
        <dbReference type="Proteomes" id="UP001216390"/>
    </source>
</evidence>
<organism evidence="3 4">
    <name type="scientific">Iamia majanohamensis</name>
    <dbReference type="NCBI Taxonomy" id="467976"/>
    <lineage>
        <taxon>Bacteria</taxon>
        <taxon>Bacillati</taxon>
        <taxon>Actinomycetota</taxon>
        <taxon>Acidimicrobiia</taxon>
        <taxon>Acidimicrobiales</taxon>
        <taxon>Iamiaceae</taxon>
        <taxon>Iamia</taxon>
    </lineage>
</organism>
<gene>
    <name evidence="3" type="ORF">PO878_17845</name>
</gene>
<name>A0AAE9Y4Q4_9ACTN</name>
<dbReference type="AlphaFoldDB" id="A0AAE9Y4Q4"/>
<dbReference type="Proteomes" id="UP001216390">
    <property type="component" value="Chromosome"/>
</dbReference>
<evidence type="ECO:0000259" key="2">
    <source>
        <dbReference type="SMART" id="SM00244"/>
    </source>
</evidence>
<dbReference type="SUPFAM" id="SSF117892">
    <property type="entry name" value="Band 7/SPFH domain"/>
    <property type="match status" value="1"/>
</dbReference>
<protein>
    <submittedName>
        <fullName evidence="3">Slipin family protein</fullName>
    </submittedName>
</protein>
<feature type="domain" description="Band 7" evidence="2">
    <location>
        <begin position="20"/>
        <end position="176"/>
    </location>
</feature>
<dbReference type="EMBL" id="CP116942">
    <property type="protein sequence ID" value="WCO66364.1"/>
    <property type="molecule type" value="Genomic_DNA"/>
</dbReference>
<evidence type="ECO:0000256" key="1">
    <source>
        <dbReference type="ARBA" id="ARBA00008164"/>
    </source>
</evidence>
<evidence type="ECO:0000313" key="3">
    <source>
        <dbReference type="EMBL" id="WCO66364.1"/>
    </source>
</evidence>
<dbReference type="KEGG" id="ima:PO878_17845"/>
<dbReference type="InterPro" id="IPR001972">
    <property type="entry name" value="Stomatin_HflK_fam"/>
</dbReference>
<dbReference type="InterPro" id="IPR036013">
    <property type="entry name" value="Band_7/SPFH_dom_sf"/>
</dbReference>
<dbReference type="PRINTS" id="PR00721">
    <property type="entry name" value="STOMATIN"/>
</dbReference>
<dbReference type="SMART" id="SM00244">
    <property type="entry name" value="PHB"/>
    <property type="match status" value="1"/>
</dbReference>
<dbReference type="Pfam" id="PF01145">
    <property type="entry name" value="Band_7"/>
    <property type="match status" value="1"/>
</dbReference>
<dbReference type="PANTHER" id="PTHR10264:SF83">
    <property type="entry name" value="BLL5629 PROTEIN"/>
    <property type="match status" value="1"/>
</dbReference>
<proteinExistence type="inferred from homology"/>
<dbReference type="Gene3D" id="3.30.479.30">
    <property type="entry name" value="Band 7 domain"/>
    <property type="match status" value="1"/>
</dbReference>
<dbReference type="InterPro" id="IPR043202">
    <property type="entry name" value="Band-7_stomatin-like"/>
</dbReference>
<keyword evidence="4" id="KW-1185">Reference proteome</keyword>
<dbReference type="PANTHER" id="PTHR10264">
    <property type="entry name" value="BAND 7 PROTEIN-RELATED"/>
    <property type="match status" value="1"/>
</dbReference>
<dbReference type="GO" id="GO:0005886">
    <property type="term" value="C:plasma membrane"/>
    <property type="evidence" value="ECO:0007669"/>
    <property type="project" value="InterPro"/>
</dbReference>
<dbReference type="InterPro" id="IPR001107">
    <property type="entry name" value="Band_7"/>
</dbReference>
<dbReference type="CDD" id="cd13438">
    <property type="entry name" value="SPFH_eoslipins_u2"/>
    <property type="match status" value="1"/>
</dbReference>
<comment type="similarity">
    <text evidence="1">Belongs to the band 7/mec-2 family.</text>
</comment>
<dbReference type="RefSeq" id="WP_272735887.1">
    <property type="nucleotide sequence ID" value="NZ_CP116942.1"/>
</dbReference>
<accession>A0AAE9Y4Q4</accession>